<dbReference type="InterPro" id="IPR008480">
    <property type="entry name" value="DUF761_pln"/>
</dbReference>
<feature type="transmembrane region" description="Helical" evidence="2">
    <location>
        <begin position="61"/>
        <end position="80"/>
    </location>
</feature>
<dbReference type="Pfam" id="PF05553">
    <property type="entry name" value="DUF761"/>
    <property type="match status" value="1"/>
</dbReference>
<sequence length="256" mass="30138">MTKTSPYWDEKPIGTACNYREYPPRAKGVSFLVFVLSIFVYVSIFYVFNLSPSTFLNNNKFWFFISNTLILIIAADYGAFSSSKNKHDLYQEYVMMHSQTRSSVSSFASQYPEIVNKNTATDPPVKEELIESYQEKSKPIITHDRDKKNEDQNQEKVLEIVVQSEPEKMKKNYRRSKSEKPKRVLVVDESKNIIARSNSETEKEEEEEEEEEEEPEGVDEENEFSSMSDEELNRRVEEFIQRFNRQIRLQRAGNFR</sequence>
<organism evidence="3 4">
    <name type="scientific">Xanthoceras sorbifolium</name>
    <dbReference type="NCBI Taxonomy" id="99658"/>
    <lineage>
        <taxon>Eukaryota</taxon>
        <taxon>Viridiplantae</taxon>
        <taxon>Streptophyta</taxon>
        <taxon>Embryophyta</taxon>
        <taxon>Tracheophyta</taxon>
        <taxon>Spermatophyta</taxon>
        <taxon>Magnoliopsida</taxon>
        <taxon>eudicotyledons</taxon>
        <taxon>Gunneridae</taxon>
        <taxon>Pentapetalae</taxon>
        <taxon>rosids</taxon>
        <taxon>malvids</taxon>
        <taxon>Sapindales</taxon>
        <taxon>Sapindaceae</taxon>
        <taxon>Xanthoceroideae</taxon>
        <taxon>Xanthoceras</taxon>
    </lineage>
</organism>
<dbReference type="EMBL" id="JAFEMO010000006">
    <property type="protein sequence ID" value="KAH7568557.1"/>
    <property type="molecule type" value="Genomic_DNA"/>
</dbReference>
<feature type="compositionally biased region" description="Acidic residues" evidence="1">
    <location>
        <begin position="202"/>
        <end position="223"/>
    </location>
</feature>
<dbReference type="PANTHER" id="PTHR35997:SF6">
    <property type="entry name" value="COTTON FIBER PROTEIN"/>
    <property type="match status" value="1"/>
</dbReference>
<feature type="transmembrane region" description="Helical" evidence="2">
    <location>
        <begin position="29"/>
        <end position="49"/>
    </location>
</feature>
<keyword evidence="2" id="KW-0812">Transmembrane</keyword>
<evidence type="ECO:0008006" key="5">
    <source>
        <dbReference type="Google" id="ProtNLM"/>
    </source>
</evidence>
<comment type="caution">
    <text evidence="3">The sequence shown here is derived from an EMBL/GenBank/DDBJ whole genome shotgun (WGS) entry which is preliminary data.</text>
</comment>
<evidence type="ECO:0000256" key="2">
    <source>
        <dbReference type="SAM" id="Phobius"/>
    </source>
</evidence>
<feature type="region of interest" description="Disordered" evidence="1">
    <location>
        <begin position="136"/>
        <end position="155"/>
    </location>
</feature>
<feature type="region of interest" description="Disordered" evidence="1">
    <location>
        <begin position="168"/>
        <end position="232"/>
    </location>
</feature>
<evidence type="ECO:0000313" key="3">
    <source>
        <dbReference type="EMBL" id="KAH7568557.1"/>
    </source>
</evidence>
<dbReference type="PANTHER" id="PTHR35997">
    <property type="entry name" value="COTTON FIBER PROTEIN-RELATED"/>
    <property type="match status" value="1"/>
</dbReference>
<name>A0ABQ8HWF8_9ROSI</name>
<proteinExistence type="predicted"/>
<feature type="compositionally biased region" description="Basic and acidic residues" evidence="1">
    <location>
        <begin position="168"/>
        <end position="191"/>
    </location>
</feature>
<dbReference type="Proteomes" id="UP000827721">
    <property type="component" value="Unassembled WGS sequence"/>
</dbReference>
<keyword evidence="2" id="KW-1133">Transmembrane helix</keyword>
<protein>
    <recommendedName>
        <fullName evidence="5">DUF4408 domain-containing protein</fullName>
    </recommendedName>
</protein>
<keyword evidence="2" id="KW-0472">Membrane</keyword>
<gene>
    <name evidence="3" type="ORF">JRO89_XS06G0014500</name>
</gene>
<keyword evidence="4" id="KW-1185">Reference proteome</keyword>
<accession>A0ABQ8HWF8</accession>
<reference evidence="3 4" key="1">
    <citation type="submission" date="2021-02" db="EMBL/GenBank/DDBJ databases">
        <title>Plant Genome Project.</title>
        <authorList>
            <person name="Zhang R.-G."/>
        </authorList>
    </citation>
    <scope>NUCLEOTIDE SEQUENCE [LARGE SCALE GENOMIC DNA]</scope>
    <source>
        <tissue evidence="3">Leaves</tissue>
    </source>
</reference>
<evidence type="ECO:0000313" key="4">
    <source>
        <dbReference type="Proteomes" id="UP000827721"/>
    </source>
</evidence>
<evidence type="ECO:0000256" key="1">
    <source>
        <dbReference type="SAM" id="MobiDB-lite"/>
    </source>
</evidence>